<proteinExistence type="predicted"/>
<protein>
    <submittedName>
        <fullName evidence="2">Uncharacterized protein</fullName>
    </submittedName>
</protein>
<accession>A0A9W8RZ97</accession>
<keyword evidence="1" id="KW-0812">Transmembrane</keyword>
<keyword evidence="1" id="KW-1133">Transmembrane helix</keyword>
<dbReference type="OrthoDB" id="3525430at2759"/>
<evidence type="ECO:0000313" key="3">
    <source>
        <dbReference type="Proteomes" id="UP001152049"/>
    </source>
</evidence>
<dbReference type="AlphaFoldDB" id="A0A9W8RZ97"/>
<feature type="transmembrane region" description="Helical" evidence="1">
    <location>
        <begin position="203"/>
        <end position="226"/>
    </location>
</feature>
<comment type="caution">
    <text evidence="2">The sequence shown here is derived from an EMBL/GenBank/DDBJ whole genome shotgun (WGS) entry which is preliminary data.</text>
</comment>
<evidence type="ECO:0000313" key="2">
    <source>
        <dbReference type="EMBL" id="KAJ4263022.1"/>
    </source>
</evidence>
<reference evidence="2" key="1">
    <citation type="submission" date="2022-09" db="EMBL/GenBank/DDBJ databases">
        <title>Fusarium specimens isolated from Avocado Roots.</title>
        <authorList>
            <person name="Stajich J."/>
            <person name="Roper C."/>
            <person name="Heimlech-Rivalta G."/>
        </authorList>
    </citation>
    <scope>NUCLEOTIDE SEQUENCE</scope>
    <source>
        <strain evidence="2">CF00136</strain>
    </source>
</reference>
<keyword evidence="3" id="KW-1185">Reference proteome</keyword>
<feature type="transmembrane region" description="Helical" evidence="1">
    <location>
        <begin position="246"/>
        <end position="265"/>
    </location>
</feature>
<dbReference type="Proteomes" id="UP001152049">
    <property type="component" value="Unassembled WGS sequence"/>
</dbReference>
<keyword evidence="1" id="KW-0472">Membrane</keyword>
<evidence type="ECO:0000256" key="1">
    <source>
        <dbReference type="SAM" id="Phobius"/>
    </source>
</evidence>
<organism evidence="2 3">
    <name type="scientific">Fusarium torreyae</name>
    <dbReference type="NCBI Taxonomy" id="1237075"/>
    <lineage>
        <taxon>Eukaryota</taxon>
        <taxon>Fungi</taxon>
        <taxon>Dikarya</taxon>
        <taxon>Ascomycota</taxon>
        <taxon>Pezizomycotina</taxon>
        <taxon>Sordariomycetes</taxon>
        <taxon>Hypocreomycetidae</taxon>
        <taxon>Hypocreales</taxon>
        <taxon>Nectriaceae</taxon>
        <taxon>Fusarium</taxon>
    </lineage>
</organism>
<gene>
    <name evidence="2" type="ORF">NW762_006635</name>
</gene>
<feature type="transmembrane region" description="Helical" evidence="1">
    <location>
        <begin position="76"/>
        <end position="96"/>
    </location>
</feature>
<feature type="transmembrane region" description="Helical" evidence="1">
    <location>
        <begin position="117"/>
        <end position="138"/>
    </location>
</feature>
<sequence>MGVLFSRPGRDSFPAGAYHAGNLSSVNRSSINPYLGDNSGLYKGIATRNLPPIPFEWIVSPDADKLPDTCPNGRDILILFGVSEAVITVLAIIVAYRPAIHFISRGYLGRRLKNSAALTWTITFTCQLLANAIIAGMIGNTPGYHHLNMLRIFTVYMARPRFHSIVLGLLRSLVGIKRPREWDKTTIIRRRLDERVEFPYTDAYITTVISELLLLIISAIFIGVTWNRYPKFSGSSREYMSDYTSYFYSTPVLMLLCMLAFVPIYKRYGSAFPLEGRRYETGRRWGVTVAPDGTTRIGVKNKKKTVSAIKKIGSAVAAAVLMGDFGWFCFMM</sequence>
<name>A0A9W8RZ97_9HYPO</name>
<feature type="transmembrane region" description="Helical" evidence="1">
    <location>
        <begin position="312"/>
        <end position="330"/>
    </location>
</feature>
<dbReference type="EMBL" id="JAOQAZ010000011">
    <property type="protein sequence ID" value="KAJ4263022.1"/>
    <property type="molecule type" value="Genomic_DNA"/>
</dbReference>